<dbReference type="EMBL" id="QYBC01000004">
    <property type="protein sequence ID" value="RYB06395.1"/>
    <property type="molecule type" value="Genomic_DNA"/>
</dbReference>
<comment type="subcellular location">
    <subcellularLocation>
        <location evidence="1">Membrane</location>
    </subcellularLocation>
</comment>
<evidence type="ECO:0000256" key="2">
    <source>
        <dbReference type="ARBA" id="ARBA00022500"/>
    </source>
</evidence>
<reference evidence="9 10" key="1">
    <citation type="submission" date="2018-09" db="EMBL/GenBank/DDBJ databases">
        <authorList>
            <person name="Grouzdev D.S."/>
            <person name="Krutkina M.S."/>
        </authorList>
    </citation>
    <scope>NUCLEOTIDE SEQUENCE [LARGE SCALE GENOMIC DNA]</scope>
    <source>
        <strain evidence="9 10">RmlP001</strain>
    </source>
</reference>
<dbReference type="GO" id="GO:0007165">
    <property type="term" value="P:signal transduction"/>
    <property type="evidence" value="ECO:0007669"/>
    <property type="project" value="UniProtKB-KW"/>
</dbReference>
<organism evidence="9 10">
    <name type="scientific">Lichenibacterium ramalinae</name>
    <dbReference type="NCBI Taxonomy" id="2316527"/>
    <lineage>
        <taxon>Bacteria</taxon>
        <taxon>Pseudomonadati</taxon>
        <taxon>Pseudomonadota</taxon>
        <taxon>Alphaproteobacteria</taxon>
        <taxon>Hyphomicrobiales</taxon>
        <taxon>Lichenihabitantaceae</taxon>
        <taxon>Lichenibacterium</taxon>
    </lineage>
</organism>
<dbReference type="FunFam" id="1.10.287.950:FF:000001">
    <property type="entry name" value="Methyl-accepting chemotaxis sensory transducer"/>
    <property type="match status" value="1"/>
</dbReference>
<dbReference type="Gene3D" id="6.10.340.10">
    <property type="match status" value="1"/>
</dbReference>
<dbReference type="PROSITE" id="PS50885">
    <property type="entry name" value="HAMP"/>
    <property type="match status" value="1"/>
</dbReference>
<keyword evidence="2" id="KW-0145">Chemotaxis</keyword>
<keyword evidence="6" id="KW-0812">Transmembrane</keyword>
<reference evidence="9 10" key="2">
    <citation type="submission" date="2019-02" db="EMBL/GenBank/DDBJ databases">
        <title>'Lichenibacterium ramalinii' gen. nov. sp. nov., 'Lichenibacterium minor' gen. nov. sp. nov.</title>
        <authorList>
            <person name="Pankratov T."/>
        </authorList>
    </citation>
    <scope>NUCLEOTIDE SEQUENCE [LARGE SCALE GENOMIC DNA]</scope>
    <source>
        <strain evidence="9 10">RmlP001</strain>
    </source>
</reference>
<sequence>MFDWYIRKVPIKHKLALAFGTIGVVAVGVTAAVWWREITIASTLQDPAHRQALDTLANLSLVALAIEVAIIAALAVTFISCIGTPYVTTVLRMEALARGDLDSPVLFTDYQDCVGRITRAMQTFRDAAVERAALHAAAAGHQVELDGRLRATETAFEARGRDQKAVVDALARALAALSSGDLATRIEGEVAPDYRKLRDDFDGAVAALQDAMTAVATHVGSMGNGVVEIAQAADELSRRTERQATSLEETAAAIDEVSATVRHTADSAGRARGVVAEARGAAERSSAVMQEAVAAMNRIQTSSREIGQIISVVDEIAFQTNLLALNAGVEAARAGEAGRGFAVVASEVRALAQRSADAAREIKGLISTSTSEVMSGVDLVTRTGDMLGRIASQVGSIDVLVGEIAASAAQQASALGEVNASVNEMDQVTQQNAAMVEQSTAGSHRLAGEAAELTRLIGAFRGLGQTSAPERAPASRPAPVPARPAKPSRARAVLAAVRGGGAARKLEAAVSGDWAEF</sequence>
<gene>
    <name evidence="9" type="ORF">D3272_06515</name>
</gene>
<dbReference type="SMART" id="SM00304">
    <property type="entry name" value="HAMP"/>
    <property type="match status" value="3"/>
</dbReference>
<dbReference type="InterPro" id="IPR004089">
    <property type="entry name" value="MCPsignal_dom"/>
</dbReference>
<feature type="region of interest" description="Disordered" evidence="5">
    <location>
        <begin position="465"/>
        <end position="488"/>
    </location>
</feature>
<name>A0A4Q2RG65_9HYPH</name>
<keyword evidence="6" id="KW-0472">Membrane</keyword>
<keyword evidence="10" id="KW-1185">Reference proteome</keyword>
<evidence type="ECO:0000256" key="6">
    <source>
        <dbReference type="SAM" id="Phobius"/>
    </source>
</evidence>
<evidence type="ECO:0000256" key="1">
    <source>
        <dbReference type="ARBA" id="ARBA00004370"/>
    </source>
</evidence>
<evidence type="ECO:0000256" key="4">
    <source>
        <dbReference type="PROSITE-ProRule" id="PRU00284"/>
    </source>
</evidence>
<feature type="domain" description="HAMP" evidence="8">
    <location>
        <begin position="161"/>
        <end position="213"/>
    </location>
</feature>
<proteinExistence type="inferred from homology"/>
<protein>
    <submittedName>
        <fullName evidence="9">Methyl-accepting chemotaxis protein</fullName>
    </submittedName>
</protein>
<dbReference type="RefSeq" id="WP_129218331.1">
    <property type="nucleotide sequence ID" value="NZ_QYBC01000004.1"/>
</dbReference>
<dbReference type="PROSITE" id="PS50111">
    <property type="entry name" value="CHEMOTAXIS_TRANSDUC_2"/>
    <property type="match status" value="1"/>
</dbReference>
<keyword evidence="4" id="KW-0807">Transducer</keyword>
<accession>A0A4Q2RG65</accession>
<feature type="transmembrane region" description="Helical" evidence="6">
    <location>
        <begin position="15"/>
        <end position="35"/>
    </location>
</feature>
<evidence type="ECO:0000259" key="8">
    <source>
        <dbReference type="PROSITE" id="PS50885"/>
    </source>
</evidence>
<dbReference type="PANTHER" id="PTHR43531">
    <property type="entry name" value="PROTEIN ICFG"/>
    <property type="match status" value="1"/>
</dbReference>
<comment type="caution">
    <text evidence="9">The sequence shown here is derived from an EMBL/GenBank/DDBJ whole genome shotgun (WGS) entry which is preliminary data.</text>
</comment>
<dbReference type="CDD" id="cd11386">
    <property type="entry name" value="MCP_signal"/>
    <property type="match status" value="1"/>
</dbReference>
<evidence type="ECO:0000256" key="5">
    <source>
        <dbReference type="SAM" id="MobiDB-lite"/>
    </source>
</evidence>
<comment type="similarity">
    <text evidence="3">Belongs to the methyl-accepting chemotaxis (MCP) protein family.</text>
</comment>
<evidence type="ECO:0000256" key="3">
    <source>
        <dbReference type="ARBA" id="ARBA00029447"/>
    </source>
</evidence>
<keyword evidence="6" id="KW-1133">Transmembrane helix</keyword>
<feature type="transmembrane region" description="Helical" evidence="6">
    <location>
        <begin position="56"/>
        <end position="79"/>
    </location>
</feature>
<dbReference type="Pfam" id="PF00015">
    <property type="entry name" value="MCPsignal"/>
    <property type="match status" value="1"/>
</dbReference>
<evidence type="ECO:0000313" key="9">
    <source>
        <dbReference type="EMBL" id="RYB06395.1"/>
    </source>
</evidence>
<dbReference type="GO" id="GO:0006935">
    <property type="term" value="P:chemotaxis"/>
    <property type="evidence" value="ECO:0007669"/>
    <property type="project" value="UniProtKB-KW"/>
</dbReference>
<evidence type="ECO:0000259" key="7">
    <source>
        <dbReference type="PROSITE" id="PS50111"/>
    </source>
</evidence>
<dbReference type="GO" id="GO:0016020">
    <property type="term" value="C:membrane"/>
    <property type="evidence" value="ECO:0007669"/>
    <property type="project" value="UniProtKB-SubCell"/>
</dbReference>
<dbReference type="InterPro" id="IPR003660">
    <property type="entry name" value="HAMP_dom"/>
</dbReference>
<dbReference type="InterPro" id="IPR051310">
    <property type="entry name" value="MCP_chemotaxis"/>
</dbReference>
<dbReference type="OrthoDB" id="9765776at2"/>
<dbReference type="SMART" id="SM00283">
    <property type="entry name" value="MA"/>
    <property type="match status" value="1"/>
</dbReference>
<dbReference type="Gene3D" id="1.10.287.950">
    <property type="entry name" value="Methyl-accepting chemotaxis protein"/>
    <property type="match status" value="1"/>
</dbReference>
<dbReference type="SUPFAM" id="SSF58104">
    <property type="entry name" value="Methyl-accepting chemotaxis protein (MCP) signaling domain"/>
    <property type="match status" value="1"/>
</dbReference>
<dbReference type="AlphaFoldDB" id="A0A4Q2RG65"/>
<feature type="domain" description="Methyl-accepting transducer" evidence="7">
    <location>
        <begin position="218"/>
        <end position="447"/>
    </location>
</feature>
<dbReference type="PANTHER" id="PTHR43531:SF11">
    <property type="entry name" value="METHYL-ACCEPTING CHEMOTAXIS PROTEIN 3"/>
    <property type="match status" value="1"/>
</dbReference>
<dbReference type="Proteomes" id="UP000289411">
    <property type="component" value="Unassembled WGS sequence"/>
</dbReference>
<evidence type="ECO:0000313" key="10">
    <source>
        <dbReference type="Proteomes" id="UP000289411"/>
    </source>
</evidence>